<gene>
    <name evidence="4" type="ORF">BT96DRAFT_1004277</name>
</gene>
<dbReference type="EC" id="2.7.11.1" evidence="1"/>
<comment type="similarity">
    <text evidence="1">Belongs to the PI3/PI4-kinase family.</text>
</comment>
<keyword evidence="5" id="KW-1185">Reference proteome</keyword>
<proteinExistence type="inferred from homology"/>
<feature type="compositionally biased region" description="Basic residues" evidence="2">
    <location>
        <begin position="630"/>
        <end position="640"/>
    </location>
</feature>
<accession>A0A6A4GRS4</accession>
<feature type="domain" description="Serine/threonine-protein kinase mTOR" evidence="3">
    <location>
        <begin position="97"/>
        <end position="225"/>
    </location>
</feature>
<feature type="compositionally biased region" description="Polar residues" evidence="2">
    <location>
        <begin position="615"/>
        <end position="625"/>
    </location>
</feature>
<evidence type="ECO:0000313" key="4">
    <source>
        <dbReference type="EMBL" id="KAE9388358.1"/>
    </source>
</evidence>
<name>A0A6A4GRS4_9AGAR</name>
<reference evidence="4" key="1">
    <citation type="journal article" date="2019" name="Environ. Microbiol.">
        <title>Fungal ecological strategies reflected in gene transcription - a case study of two litter decomposers.</title>
        <authorList>
            <person name="Barbi F."/>
            <person name="Kohler A."/>
            <person name="Barry K."/>
            <person name="Baskaran P."/>
            <person name="Daum C."/>
            <person name="Fauchery L."/>
            <person name="Ihrmark K."/>
            <person name="Kuo A."/>
            <person name="LaButti K."/>
            <person name="Lipzen A."/>
            <person name="Morin E."/>
            <person name="Grigoriev I.V."/>
            <person name="Henrissat B."/>
            <person name="Lindahl B."/>
            <person name="Martin F."/>
        </authorList>
    </citation>
    <scope>NUCLEOTIDE SEQUENCE</scope>
    <source>
        <strain evidence="4">JB14</strain>
    </source>
</reference>
<dbReference type="AlphaFoldDB" id="A0A6A4GRS4"/>
<dbReference type="Gene3D" id="1.25.10.10">
    <property type="entry name" value="Leucine-rich Repeat Variant"/>
    <property type="match status" value="1"/>
</dbReference>
<dbReference type="InterPro" id="IPR024585">
    <property type="entry name" value="mTOR_dom"/>
</dbReference>
<dbReference type="SMART" id="SM01346">
    <property type="entry name" value="DUF3385"/>
    <property type="match status" value="1"/>
</dbReference>
<feature type="region of interest" description="Disordered" evidence="2">
    <location>
        <begin position="554"/>
        <end position="601"/>
    </location>
</feature>
<comment type="catalytic activity">
    <reaction evidence="1">
        <text>L-threonyl-[protein] + ATP = O-phospho-L-threonyl-[protein] + ADP + H(+)</text>
        <dbReference type="Rhea" id="RHEA:46608"/>
        <dbReference type="Rhea" id="RHEA-COMP:11060"/>
        <dbReference type="Rhea" id="RHEA-COMP:11605"/>
        <dbReference type="ChEBI" id="CHEBI:15378"/>
        <dbReference type="ChEBI" id="CHEBI:30013"/>
        <dbReference type="ChEBI" id="CHEBI:30616"/>
        <dbReference type="ChEBI" id="CHEBI:61977"/>
        <dbReference type="ChEBI" id="CHEBI:456216"/>
        <dbReference type="EC" id="2.7.11.1"/>
    </reaction>
</comment>
<evidence type="ECO:0000256" key="2">
    <source>
        <dbReference type="SAM" id="MobiDB-lite"/>
    </source>
</evidence>
<dbReference type="InterPro" id="IPR016024">
    <property type="entry name" value="ARM-type_fold"/>
</dbReference>
<keyword evidence="1" id="KW-0418">Kinase</keyword>
<keyword evidence="1" id="KW-0723">Serine/threonine-protein kinase</keyword>
<dbReference type="SUPFAM" id="SSF48371">
    <property type="entry name" value="ARM repeat"/>
    <property type="match status" value="1"/>
</dbReference>
<dbReference type="Proteomes" id="UP000799118">
    <property type="component" value="Unassembled WGS sequence"/>
</dbReference>
<organism evidence="4 5">
    <name type="scientific">Gymnopus androsaceus JB14</name>
    <dbReference type="NCBI Taxonomy" id="1447944"/>
    <lineage>
        <taxon>Eukaryota</taxon>
        <taxon>Fungi</taxon>
        <taxon>Dikarya</taxon>
        <taxon>Basidiomycota</taxon>
        <taxon>Agaricomycotina</taxon>
        <taxon>Agaricomycetes</taxon>
        <taxon>Agaricomycetidae</taxon>
        <taxon>Agaricales</taxon>
        <taxon>Marasmiineae</taxon>
        <taxon>Omphalotaceae</taxon>
        <taxon>Gymnopus</taxon>
    </lineage>
</organism>
<dbReference type="Pfam" id="PF11865">
    <property type="entry name" value="mTOR_dom"/>
    <property type="match status" value="1"/>
</dbReference>
<feature type="compositionally biased region" description="Low complexity" evidence="2">
    <location>
        <begin position="641"/>
        <end position="654"/>
    </location>
</feature>
<feature type="region of interest" description="Disordered" evidence="2">
    <location>
        <begin position="615"/>
        <end position="654"/>
    </location>
</feature>
<dbReference type="GO" id="GO:0004674">
    <property type="term" value="F:protein serine/threonine kinase activity"/>
    <property type="evidence" value="ECO:0007669"/>
    <property type="project" value="UniProtKB-KW"/>
</dbReference>
<sequence>MPSLRNGIGVFTMQHAPIFSASYFGNTAHHPIPMLNVLLCKANDPNPNVAAHIMLSLGELTCAVGESVLPHIPELIPDIMAKLSDNSLIKRDAALTTLGQVLWKVLRAKPSQTVRREVIKVLGILGAVDPYRRKDRNADDATSETAAMAINQVPIIQPGPGPLSASGDYFQTVSPSCCDRSDHVYIRDSRQAFLPQIIPAFAIAACNSSARYQEFHLQQLAILGERDPPAADRLIKALGKALNFWDHTAGSEAFGANIKEYLHLVIHVIVKSYERIDGTAALRKRAIQTIDGLPKRVNFSDHASRIVHPLLGSDFAIFVPTINKAVLRNRITHTCYEGLISKLLNGERLPQDVGPIDTMLNESTKGFEYSAPAQIAKMVVNWQHLKQAWDTSDVATREDWTAWMHKLSEIFNAAFLSCWTELYDQYQEDLIRSIETTISAPTAPSELIHWWLDLAEFMEHEEKPLPIEHCTLGEYALKYLAYAKALHHKELEYWSEPSTSTIEALISINTRLQWHDAAWGTSLIARDIMVRAQMLSELEMKRLQGCQHDRSYWRHHNQDVRPSSRASSRPTPMFDGDPARHRPGTLDSSTPIPRKKPARNMSQPALLMSLFETMMQKSSRPSQRPSAPHVLHHNQLRTKRSSNSVSSTGKESTSSYVLLSGNDAAYEKMHMSSINSHQTLTLKFAATHTDESSDSTNLSVLGHSVLDCLRLLQIMNELSLLLVNMRAHRHKAIAGPLCSAIWSWIDHFPDEFNEVVPTHTKMEGASGVFDFLYNKSSRSEHILWPTLAALQCIIPERTTDLQSVGSHSNQKLAKFTEDLMRQSNHTNKLGTMLVYDNIAHELKSGIWSPVCKSFWECSEEVPTQGRLTSYFLDCLEPERSDAVKLCVIWASLTLIQEESLSSWQKPLDELFKVVAPLMFMFYRPLSLVIWKSTNMVVPQRAHHAPECNGFRQTTLPIENSSS</sequence>
<dbReference type="InterPro" id="IPR011989">
    <property type="entry name" value="ARM-like"/>
</dbReference>
<evidence type="ECO:0000259" key="3">
    <source>
        <dbReference type="SMART" id="SM01346"/>
    </source>
</evidence>
<evidence type="ECO:0000256" key="1">
    <source>
        <dbReference type="RuleBase" id="RU364109"/>
    </source>
</evidence>
<evidence type="ECO:0000313" key="5">
    <source>
        <dbReference type="Proteomes" id="UP000799118"/>
    </source>
</evidence>
<keyword evidence="1" id="KW-0067">ATP-binding</keyword>
<keyword evidence="1" id="KW-0547">Nucleotide-binding</keyword>
<protein>
    <recommendedName>
        <fullName evidence="1">Serine/threonine-protein kinase TOR</fullName>
        <ecNumber evidence="1">2.7.11.1</ecNumber>
    </recommendedName>
</protein>
<dbReference type="EMBL" id="ML769748">
    <property type="protein sequence ID" value="KAE9388358.1"/>
    <property type="molecule type" value="Genomic_DNA"/>
</dbReference>
<feature type="compositionally biased region" description="Low complexity" evidence="2">
    <location>
        <begin position="561"/>
        <end position="572"/>
    </location>
</feature>
<keyword evidence="1" id="KW-0808">Transferase</keyword>
<dbReference type="OrthoDB" id="28245at2759"/>
<dbReference type="GO" id="GO:0005524">
    <property type="term" value="F:ATP binding"/>
    <property type="evidence" value="ECO:0007669"/>
    <property type="project" value="UniProtKB-KW"/>
</dbReference>